<gene>
    <name evidence="1" type="ORF">TQ35_008450</name>
</gene>
<organism evidence="1">
    <name type="scientific">Candidatus Aramenus sulfurataquae</name>
    <dbReference type="NCBI Taxonomy" id="1326980"/>
    <lineage>
        <taxon>Archaea</taxon>
        <taxon>Thermoproteota</taxon>
        <taxon>Thermoprotei</taxon>
        <taxon>Sulfolobales</taxon>
        <taxon>Sulfolobaceae</taxon>
        <taxon>Candidatus Aramenus</taxon>
    </lineage>
</organism>
<accession>A0AAE3K2G8</accession>
<dbReference type="AlphaFoldDB" id="A0AAE3K2G8"/>
<proteinExistence type="predicted"/>
<protein>
    <submittedName>
        <fullName evidence="1">Uncharacterized protein</fullName>
    </submittedName>
</protein>
<reference evidence="1" key="1">
    <citation type="submission" date="2022-05" db="EMBL/GenBank/DDBJ databases">
        <title>Metagenome Sequencing of an Archaeal-Dominated Microbial Community from a Hot Spring at the Los Azufres Geothermal Field, Mexico.</title>
        <authorList>
            <person name="Marin-Paredes R."/>
            <person name="Martinez-Romero E."/>
            <person name="Servin-Garciduenas L.E."/>
        </authorList>
    </citation>
    <scope>NUCLEOTIDE SEQUENCE</scope>
    <source>
        <strain evidence="1">AZ1-454</strain>
    </source>
</reference>
<comment type="caution">
    <text evidence="1">The sequence shown here is derived from an EMBL/GenBank/DDBJ whole genome shotgun (WGS) entry which is preliminary data.</text>
</comment>
<dbReference type="EMBL" id="JZWS02000015">
    <property type="protein sequence ID" value="MCL7344586.1"/>
    <property type="molecule type" value="Genomic_DNA"/>
</dbReference>
<evidence type="ECO:0000313" key="1">
    <source>
        <dbReference type="EMBL" id="MCL7344586.1"/>
    </source>
</evidence>
<name>A0AAE3K2G8_9CREN</name>
<sequence>MCIHFVELQMGKGSAIAVWECTCQFTLLAIPLRGSSTCGGIEIQAPVRSITAGLSLASRCKNLKEFNSEPSLDGSFSVLHVES</sequence>